<keyword evidence="3" id="KW-0560">Oxidoreductase</keyword>
<feature type="domain" description="Luciferase-like" evidence="5">
    <location>
        <begin position="17"/>
        <end position="190"/>
    </location>
</feature>
<evidence type="ECO:0000256" key="1">
    <source>
        <dbReference type="ARBA" id="ARBA00022630"/>
    </source>
</evidence>
<evidence type="ECO:0000259" key="5">
    <source>
        <dbReference type="Pfam" id="PF00296"/>
    </source>
</evidence>
<keyword evidence="4" id="KW-0503">Monooxygenase</keyword>
<keyword evidence="1" id="KW-0285">Flavoprotein</keyword>
<keyword evidence="2" id="KW-0288">FMN</keyword>
<dbReference type="EMBL" id="BNJJ01000001">
    <property type="protein sequence ID" value="GHO82172.1"/>
    <property type="molecule type" value="Genomic_DNA"/>
</dbReference>
<dbReference type="PANTHER" id="PTHR42847:SF4">
    <property type="entry name" value="ALKANESULFONATE MONOOXYGENASE-RELATED"/>
    <property type="match status" value="1"/>
</dbReference>
<evidence type="ECO:0000256" key="4">
    <source>
        <dbReference type="ARBA" id="ARBA00023033"/>
    </source>
</evidence>
<name>A0ABQ3V7Q7_9CHLR</name>
<reference evidence="6 7" key="1">
    <citation type="journal article" date="2021" name="Int. J. Syst. Evol. Microbiol.">
        <title>Reticulibacter mediterranei gen. nov., sp. nov., within the new family Reticulibacteraceae fam. nov., and Ktedonospora formicarum gen. nov., sp. nov., Ktedonobacter robiniae sp. nov., Dictyobacter formicarum sp. nov. and Dictyobacter arantiisoli sp. nov., belonging to the class Ktedonobacteria.</title>
        <authorList>
            <person name="Yabe S."/>
            <person name="Zheng Y."/>
            <person name="Wang C.M."/>
            <person name="Sakai Y."/>
            <person name="Abe K."/>
            <person name="Yokota A."/>
            <person name="Donadio S."/>
            <person name="Cavaletti L."/>
            <person name="Monciardini P."/>
        </authorList>
    </citation>
    <scope>NUCLEOTIDE SEQUENCE [LARGE SCALE GENOMIC DNA]</scope>
    <source>
        <strain evidence="6 7">SOSP1-9</strain>
    </source>
</reference>
<dbReference type="Proteomes" id="UP000635565">
    <property type="component" value="Unassembled WGS sequence"/>
</dbReference>
<protein>
    <submittedName>
        <fullName evidence="6">LLM class F420-dependent oxidoreductase</fullName>
    </submittedName>
</protein>
<evidence type="ECO:0000256" key="3">
    <source>
        <dbReference type="ARBA" id="ARBA00023002"/>
    </source>
</evidence>
<dbReference type="Pfam" id="PF00296">
    <property type="entry name" value="Bac_luciferase"/>
    <property type="match status" value="1"/>
</dbReference>
<dbReference type="SUPFAM" id="SSF51679">
    <property type="entry name" value="Bacterial luciferase-like"/>
    <property type="match status" value="1"/>
</dbReference>
<dbReference type="InterPro" id="IPR036661">
    <property type="entry name" value="Luciferase-like_sf"/>
</dbReference>
<dbReference type="RefSeq" id="WP_201359873.1">
    <property type="nucleotide sequence ID" value="NZ_BNJJ01000001.1"/>
</dbReference>
<proteinExistence type="predicted"/>
<organism evidence="6 7">
    <name type="scientific">Dictyobacter formicarum</name>
    <dbReference type="NCBI Taxonomy" id="2778368"/>
    <lineage>
        <taxon>Bacteria</taxon>
        <taxon>Bacillati</taxon>
        <taxon>Chloroflexota</taxon>
        <taxon>Ktedonobacteria</taxon>
        <taxon>Ktedonobacterales</taxon>
        <taxon>Dictyobacteraceae</taxon>
        <taxon>Dictyobacter</taxon>
    </lineage>
</organism>
<sequence>MNQKPFRFGLAAGRGNSRTAWRDKARKVEDLGYDILLVPDHVTTDLAPITALAVAAEATRTLRIGSFVFCNDFRHPALLAREAATLDLLSEGRFELGLGAGYELKDYTQTGIPFDAPGLRVSRLEETLLITRQFFTEEVINFSGRHYTITGLRCSPRPAQQPYPPIFLGGSGKRLLSIGARLANSLGIGFQSITDAQGKFLPTAPEEIEEKITWIRQAAGERFEQLELGYTLFSVQVTNQRVHVPLNFHTMIGTQEQIIDELLERRARFGLTYVQVTEQSLDFFAPIVARLSGKIRL</sequence>
<dbReference type="PANTHER" id="PTHR42847">
    <property type="entry name" value="ALKANESULFONATE MONOOXYGENASE"/>
    <property type="match status" value="1"/>
</dbReference>
<dbReference type="NCBIfam" id="TIGR03621">
    <property type="entry name" value="F420_MSMEG_2516"/>
    <property type="match status" value="1"/>
</dbReference>
<dbReference type="InterPro" id="IPR050172">
    <property type="entry name" value="SsuD_RutA_monooxygenase"/>
</dbReference>
<dbReference type="Gene3D" id="3.20.20.30">
    <property type="entry name" value="Luciferase-like domain"/>
    <property type="match status" value="1"/>
</dbReference>
<comment type="caution">
    <text evidence="6">The sequence shown here is derived from an EMBL/GenBank/DDBJ whole genome shotgun (WGS) entry which is preliminary data.</text>
</comment>
<accession>A0ABQ3V7Q7</accession>
<dbReference type="InterPro" id="IPR019923">
    <property type="entry name" value="Lucif-like_OxRdtase_MSMEG_2516"/>
</dbReference>
<evidence type="ECO:0000313" key="7">
    <source>
        <dbReference type="Proteomes" id="UP000635565"/>
    </source>
</evidence>
<evidence type="ECO:0000256" key="2">
    <source>
        <dbReference type="ARBA" id="ARBA00022643"/>
    </source>
</evidence>
<dbReference type="InterPro" id="IPR011251">
    <property type="entry name" value="Luciferase-like_dom"/>
</dbReference>
<keyword evidence="7" id="KW-1185">Reference proteome</keyword>
<gene>
    <name evidence="6" type="ORF">KSZ_01780</name>
</gene>
<evidence type="ECO:0000313" key="6">
    <source>
        <dbReference type="EMBL" id="GHO82172.1"/>
    </source>
</evidence>